<evidence type="ECO:0000313" key="9">
    <source>
        <dbReference type="Proteomes" id="UP000464700"/>
    </source>
</evidence>
<keyword evidence="1 6" id="KW-1277">Toxin-antitoxin system</keyword>
<dbReference type="PROSITE" id="PS52018">
    <property type="entry name" value="DART"/>
    <property type="match status" value="1"/>
</dbReference>
<dbReference type="Pfam" id="PF14487">
    <property type="entry name" value="DarT"/>
    <property type="match status" value="1"/>
</dbReference>
<dbReference type="GO" id="GO:0016757">
    <property type="term" value="F:glycosyltransferase activity"/>
    <property type="evidence" value="ECO:0007669"/>
    <property type="project" value="UniProtKB-UniRule"/>
</dbReference>
<evidence type="ECO:0000256" key="5">
    <source>
        <dbReference type="ARBA" id="ARBA00023125"/>
    </source>
</evidence>
<dbReference type="InterPro" id="IPR029494">
    <property type="entry name" value="DarT"/>
</dbReference>
<feature type="binding site" evidence="6">
    <location>
        <begin position="15"/>
        <end position="17"/>
    </location>
    <ligand>
        <name>NAD(+)</name>
        <dbReference type="ChEBI" id="CHEBI:57540"/>
    </ligand>
</feature>
<keyword evidence="3 6" id="KW-0808">Transferase</keyword>
<dbReference type="AlphaFoldDB" id="A0A6I7DB69"/>
<evidence type="ECO:0000256" key="4">
    <source>
        <dbReference type="ARBA" id="ARBA00022695"/>
    </source>
</evidence>
<evidence type="ECO:0000259" key="7">
    <source>
        <dbReference type="PROSITE" id="PS52018"/>
    </source>
</evidence>
<dbReference type="KEGG" id="pcol:F1325_09640"/>
<keyword evidence="5 6" id="KW-0238">DNA-binding</keyword>
<organism evidence="8 9">
    <name type="scientific">Proteus columbae</name>
    <dbReference type="NCBI Taxonomy" id="1987580"/>
    <lineage>
        <taxon>Bacteria</taxon>
        <taxon>Pseudomonadati</taxon>
        <taxon>Pseudomonadota</taxon>
        <taxon>Gammaproteobacteria</taxon>
        <taxon>Enterobacterales</taxon>
        <taxon>Morganellaceae</taxon>
        <taxon>Proteus</taxon>
    </lineage>
</organism>
<dbReference type="RefSeq" id="WP_109372298.1">
    <property type="nucleotide sequence ID" value="NZ_CP043925.1"/>
</dbReference>
<comment type="catalytic activity">
    <reaction evidence="6">
        <text>a thymidine in DNA + NAD(+) = an N-(ADP-alpha-D-ribosyl)-thymidine in DNA + nicotinamide + H(+)</text>
        <dbReference type="Rhea" id="RHEA:71651"/>
        <dbReference type="Rhea" id="RHEA-COMP:13556"/>
        <dbReference type="Rhea" id="RHEA-COMP:18051"/>
        <dbReference type="ChEBI" id="CHEBI:15378"/>
        <dbReference type="ChEBI" id="CHEBI:17154"/>
        <dbReference type="ChEBI" id="CHEBI:57540"/>
        <dbReference type="ChEBI" id="CHEBI:137386"/>
        <dbReference type="ChEBI" id="CHEBI:191199"/>
    </reaction>
</comment>
<sequence>MSENTSIRDKALLYHLTCLDNLPNILETGLRSRASLRDGFIDVADGNIIQGREAKTLEQMVPFHFFAGNPFDGRVLVDNKHLDFCVITVHRNLAKNNNWKIIPAHPLASEGVDIMSYDEGMEAINWELLDKRDYKDTTCKLVCMAECLSPDTVLASSFFNIYVKDAIMEGVVRDLLRKNKLNIHVNIMEHFCVKK</sequence>
<dbReference type="GO" id="GO:0003677">
    <property type="term" value="F:DNA binding"/>
    <property type="evidence" value="ECO:0007669"/>
    <property type="project" value="UniProtKB-UniRule"/>
</dbReference>
<reference evidence="8 9" key="1">
    <citation type="submission" date="2019-09" db="EMBL/GenBank/DDBJ databases">
        <title>Emergence of a chromosome-mediated tetracycline resistance gene in Proteus strain.</title>
        <authorList>
            <person name="He D."/>
            <person name="Wang L."/>
        </authorList>
    </citation>
    <scope>NUCLEOTIDE SEQUENCE [LARGE SCALE GENOMIC DNA]</scope>
    <source>
        <strain evidence="8 9">T60</strain>
    </source>
</reference>
<dbReference type="GO" id="GO:0016779">
    <property type="term" value="F:nucleotidyltransferase activity"/>
    <property type="evidence" value="ECO:0007669"/>
    <property type="project" value="UniProtKB-UniRule"/>
</dbReference>
<feature type="active site" evidence="6">
    <location>
        <position position="146"/>
    </location>
</feature>
<accession>A0A6I7DB69</accession>
<name>A0A6I7DB69_9GAMM</name>
<keyword evidence="9" id="KW-1185">Reference proteome</keyword>
<evidence type="ECO:0000256" key="6">
    <source>
        <dbReference type="PROSITE-ProRule" id="PRU01362"/>
    </source>
</evidence>
<feature type="domain" description="DarT" evidence="7">
    <location>
        <begin position="11"/>
        <end position="193"/>
    </location>
</feature>
<gene>
    <name evidence="8" type="ORF">F1325_09640</name>
</gene>
<evidence type="ECO:0000256" key="3">
    <source>
        <dbReference type="ARBA" id="ARBA00022679"/>
    </source>
</evidence>
<proteinExistence type="inferred from homology"/>
<comment type="similarity">
    <text evidence="6">Belongs to the DarT ADP-ribosyltransferase family.</text>
</comment>
<feature type="active site" description="Proton acceptor" evidence="6">
    <location>
        <position position="52"/>
    </location>
</feature>
<feature type="binding site" evidence="6">
    <location>
        <position position="52"/>
    </location>
    <ligand>
        <name>NAD(+)</name>
        <dbReference type="ChEBI" id="CHEBI:57540"/>
    </ligand>
</feature>
<keyword evidence="2 6" id="KW-0328">Glycosyltransferase</keyword>
<keyword evidence="4 6" id="KW-0548">Nucleotidyltransferase</keyword>
<dbReference type="EMBL" id="CP043925">
    <property type="protein sequence ID" value="QHN10710.1"/>
    <property type="molecule type" value="Genomic_DNA"/>
</dbReference>
<protein>
    <submittedName>
        <fullName evidence="8">DUF4433 domain-containing protein</fullName>
    </submittedName>
</protein>
<evidence type="ECO:0000256" key="2">
    <source>
        <dbReference type="ARBA" id="ARBA00022676"/>
    </source>
</evidence>
<dbReference type="Proteomes" id="UP000464700">
    <property type="component" value="Chromosome"/>
</dbReference>
<comment type="caution">
    <text evidence="6">Lacks conserved residue(s) required for the propagation of feature annotation.</text>
</comment>
<evidence type="ECO:0000313" key="8">
    <source>
        <dbReference type="EMBL" id="QHN10710.1"/>
    </source>
</evidence>
<evidence type="ECO:0000256" key="1">
    <source>
        <dbReference type="ARBA" id="ARBA00022649"/>
    </source>
</evidence>